<protein>
    <submittedName>
        <fullName evidence="1">Uncharacterized protein</fullName>
    </submittedName>
</protein>
<evidence type="ECO:0000313" key="2">
    <source>
        <dbReference type="Proteomes" id="UP000239406"/>
    </source>
</evidence>
<evidence type="ECO:0000313" key="1">
    <source>
        <dbReference type="EMBL" id="PPE69221.1"/>
    </source>
</evidence>
<accession>A0A2S5T2I1</accession>
<keyword evidence="2" id="KW-1185">Reference proteome</keyword>
<comment type="caution">
    <text evidence="1">The sequence shown here is derived from an EMBL/GenBank/DDBJ whole genome shotgun (WGS) entry which is preliminary data.</text>
</comment>
<dbReference type="Proteomes" id="UP000239406">
    <property type="component" value="Unassembled WGS sequence"/>
</dbReference>
<proteinExistence type="predicted"/>
<dbReference type="AlphaFoldDB" id="A0A2S5T2I1"/>
<dbReference type="EMBL" id="PSNY01000014">
    <property type="protein sequence ID" value="PPE69221.1"/>
    <property type="molecule type" value="Genomic_DNA"/>
</dbReference>
<organism evidence="1 2">
    <name type="scientific">Caldimonas thermodepolymerans</name>
    <dbReference type="NCBI Taxonomy" id="215580"/>
    <lineage>
        <taxon>Bacteria</taxon>
        <taxon>Pseudomonadati</taxon>
        <taxon>Pseudomonadota</taxon>
        <taxon>Betaproteobacteria</taxon>
        <taxon>Burkholderiales</taxon>
        <taxon>Sphaerotilaceae</taxon>
        <taxon>Caldimonas</taxon>
    </lineage>
</organism>
<reference evidence="1 2" key="1">
    <citation type="submission" date="2018-02" db="EMBL/GenBank/DDBJ databases">
        <title>Reclassifiation of [Polyangium] brachysporum DSM 7029 as Guopingzhaonella breviflexa gen. nov., sp. nov., a member of the family Comamonadaceae.</title>
        <authorList>
            <person name="Tang B."/>
        </authorList>
    </citation>
    <scope>NUCLEOTIDE SEQUENCE [LARGE SCALE GENOMIC DNA]</scope>
    <source>
        <strain evidence="1 2">DSM 15344</strain>
    </source>
</reference>
<gene>
    <name evidence="1" type="ORF">C1702_13180</name>
</gene>
<name>A0A2S5T2I1_9BURK</name>
<sequence>MAVAGATGADVQALCAGLRERLASGTAWQVLDVTEALLEGAAAALPAPARCLLAGLDVLPPAQRPAAEALDQRLREALQRAGWSYGVVYGRTPAERLEAACRLLAPPSRRPGTSSESAPRLRPWCCPECLVPECEHRLFRLPRQVPRGHWIDDEDGG</sequence>